<evidence type="ECO:0000313" key="2">
    <source>
        <dbReference type="EMBL" id="KAK0367428.1"/>
    </source>
</evidence>
<sequence>MANDDDYSRETTHDNNPLPTHKLEHLKVGANGVQLLVSTQNHLYDAKDVEGGNSSFQCVGAWSEGSVQELGKIIVSHRTHTDRPHNTPPATPFRGAGRTTASFPQDSGSPTAAT</sequence>
<proteinExistence type="predicted"/>
<reference evidence="2" key="1">
    <citation type="submission" date="2023-04" db="EMBL/GenBank/DDBJ databases">
        <title>Colletotrichum limetticola genome sequence.</title>
        <authorList>
            <person name="Baroncelli R."/>
        </authorList>
    </citation>
    <scope>NUCLEOTIDE SEQUENCE</scope>
    <source>
        <strain evidence="2">KLA-Anderson</strain>
    </source>
</reference>
<feature type="compositionally biased region" description="Polar residues" evidence="1">
    <location>
        <begin position="99"/>
        <end position="114"/>
    </location>
</feature>
<dbReference type="EMBL" id="JARUPT010001585">
    <property type="protein sequence ID" value="KAK0367428.1"/>
    <property type="molecule type" value="Genomic_DNA"/>
</dbReference>
<feature type="region of interest" description="Disordered" evidence="1">
    <location>
        <begin position="1"/>
        <end position="21"/>
    </location>
</feature>
<feature type="region of interest" description="Disordered" evidence="1">
    <location>
        <begin position="77"/>
        <end position="114"/>
    </location>
</feature>
<feature type="compositionally biased region" description="Basic and acidic residues" evidence="1">
    <location>
        <begin position="1"/>
        <end position="13"/>
    </location>
</feature>
<keyword evidence="3" id="KW-1185">Reference proteome</keyword>
<protein>
    <submittedName>
        <fullName evidence="2">Uncharacterized protein</fullName>
    </submittedName>
</protein>
<name>A0ABQ9P8E0_9PEZI</name>
<gene>
    <name evidence="2" type="ORF">CLIM01_15215</name>
</gene>
<organism evidence="2 3">
    <name type="scientific">Colletotrichum limetticola</name>
    <dbReference type="NCBI Taxonomy" id="1209924"/>
    <lineage>
        <taxon>Eukaryota</taxon>
        <taxon>Fungi</taxon>
        <taxon>Dikarya</taxon>
        <taxon>Ascomycota</taxon>
        <taxon>Pezizomycotina</taxon>
        <taxon>Sordariomycetes</taxon>
        <taxon>Hypocreomycetidae</taxon>
        <taxon>Glomerellales</taxon>
        <taxon>Glomerellaceae</taxon>
        <taxon>Colletotrichum</taxon>
        <taxon>Colletotrichum acutatum species complex</taxon>
    </lineage>
</organism>
<comment type="caution">
    <text evidence="2">The sequence shown here is derived from an EMBL/GenBank/DDBJ whole genome shotgun (WGS) entry which is preliminary data.</text>
</comment>
<evidence type="ECO:0000256" key="1">
    <source>
        <dbReference type="SAM" id="MobiDB-lite"/>
    </source>
</evidence>
<accession>A0ABQ9P8E0</accession>
<dbReference type="Proteomes" id="UP001169217">
    <property type="component" value="Unassembled WGS sequence"/>
</dbReference>
<evidence type="ECO:0000313" key="3">
    <source>
        <dbReference type="Proteomes" id="UP001169217"/>
    </source>
</evidence>